<comment type="catalytic activity">
    <reaction evidence="1">
        <text>a 1,2-diacyl-sn-glycero-3-phospho-(1D-myo-inositol) = 1D-myo-inositol 1,2-cyclic phosphate + a 1,2-diacyl-sn-glycerol</text>
        <dbReference type="Rhea" id="RHEA:17093"/>
        <dbReference type="ChEBI" id="CHEBI:17815"/>
        <dbReference type="ChEBI" id="CHEBI:57880"/>
        <dbReference type="ChEBI" id="CHEBI:58484"/>
        <dbReference type="EC" id="4.6.1.13"/>
    </reaction>
</comment>
<dbReference type="PANTHER" id="PTHR13593:SF113">
    <property type="entry name" value="SI:DKEY-266F7.9"/>
    <property type="match status" value="1"/>
</dbReference>
<evidence type="ECO:0000256" key="4">
    <source>
        <dbReference type="ARBA" id="ARBA00030474"/>
    </source>
</evidence>
<keyword evidence="9" id="KW-1185">Reference proteome</keyword>
<evidence type="ECO:0000259" key="7">
    <source>
        <dbReference type="SMART" id="SM00148"/>
    </source>
</evidence>
<dbReference type="Gene3D" id="3.20.20.190">
    <property type="entry name" value="Phosphatidylinositol (PI) phosphodiesterase"/>
    <property type="match status" value="1"/>
</dbReference>
<feature type="chain" id="PRO_5045478005" description="1-phosphatidylinositol phosphodiesterase" evidence="6">
    <location>
        <begin position="37"/>
        <end position="310"/>
    </location>
</feature>
<feature type="signal peptide" evidence="6">
    <location>
        <begin position="1"/>
        <end position="36"/>
    </location>
</feature>
<dbReference type="PANTHER" id="PTHR13593">
    <property type="match status" value="1"/>
</dbReference>
<evidence type="ECO:0000256" key="1">
    <source>
        <dbReference type="ARBA" id="ARBA00001316"/>
    </source>
</evidence>
<evidence type="ECO:0000313" key="9">
    <source>
        <dbReference type="Proteomes" id="UP001500037"/>
    </source>
</evidence>
<evidence type="ECO:0000256" key="5">
    <source>
        <dbReference type="ARBA" id="ARBA00030782"/>
    </source>
</evidence>
<dbReference type="CDD" id="cd08586">
    <property type="entry name" value="PI-PLCc_BcPLC_like"/>
    <property type="match status" value="1"/>
</dbReference>
<organism evidence="8 9">
    <name type="scientific">Kitasatospora nipponensis</name>
    <dbReference type="NCBI Taxonomy" id="258049"/>
    <lineage>
        <taxon>Bacteria</taxon>
        <taxon>Bacillati</taxon>
        <taxon>Actinomycetota</taxon>
        <taxon>Actinomycetes</taxon>
        <taxon>Kitasatosporales</taxon>
        <taxon>Streptomycetaceae</taxon>
        <taxon>Kitasatospora</taxon>
    </lineage>
</organism>
<name>A0ABP4H004_9ACTN</name>
<proteinExistence type="predicted"/>
<dbReference type="InterPro" id="IPR051057">
    <property type="entry name" value="PI-PLC_domain"/>
</dbReference>
<dbReference type="PROSITE" id="PS50007">
    <property type="entry name" value="PIPLC_X_DOMAIN"/>
    <property type="match status" value="1"/>
</dbReference>
<evidence type="ECO:0000256" key="2">
    <source>
        <dbReference type="ARBA" id="ARBA00012581"/>
    </source>
</evidence>
<protein>
    <recommendedName>
        <fullName evidence="3">1-phosphatidylinositol phosphodiesterase</fullName>
        <ecNumber evidence="2">4.6.1.13</ecNumber>
    </recommendedName>
    <alternativeName>
        <fullName evidence="4">Phosphatidylinositol diacylglycerol-lyase</fullName>
    </alternativeName>
    <alternativeName>
        <fullName evidence="5">Phosphatidylinositol-specific phospholipase C</fullName>
    </alternativeName>
</protein>
<dbReference type="InterPro" id="IPR017946">
    <property type="entry name" value="PLC-like_Pdiesterase_TIM-brl"/>
</dbReference>
<accession>A0ABP4H004</accession>
<dbReference type="EC" id="4.6.1.13" evidence="2"/>
<dbReference type="Pfam" id="PF00388">
    <property type="entry name" value="PI-PLC-X"/>
    <property type="match status" value="1"/>
</dbReference>
<dbReference type="PROSITE" id="PS51318">
    <property type="entry name" value="TAT"/>
    <property type="match status" value="1"/>
</dbReference>
<dbReference type="EMBL" id="BAAALF010000072">
    <property type="protein sequence ID" value="GAA1245735.1"/>
    <property type="molecule type" value="Genomic_DNA"/>
</dbReference>
<dbReference type="SMART" id="SM00148">
    <property type="entry name" value="PLCXc"/>
    <property type="match status" value="1"/>
</dbReference>
<dbReference type="RefSeq" id="WP_344443222.1">
    <property type="nucleotide sequence ID" value="NZ_BAAALF010000072.1"/>
</dbReference>
<feature type="domain" description="Phosphatidylinositol-specific phospholipase C X" evidence="7">
    <location>
        <begin position="58"/>
        <end position="195"/>
    </location>
</feature>
<dbReference type="InterPro" id="IPR006311">
    <property type="entry name" value="TAT_signal"/>
</dbReference>
<evidence type="ECO:0000256" key="3">
    <source>
        <dbReference type="ARBA" id="ARBA00019758"/>
    </source>
</evidence>
<dbReference type="InterPro" id="IPR000909">
    <property type="entry name" value="PLipase_C_PInositol-sp_X_dom"/>
</dbReference>
<dbReference type="SUPFAM" id="SSF51695">
    <property type="entry name" value="PLC-like phosphodiesterases"/>
    <property type="match status" value="1"/>
</dbReference>
<comment type="caution">
    <text evidence="8">The sequence shown here is derived from an EMBL/GenBank/DDBJ whole genome shotgun (WGS) entry which is preliminary data.</text>
</comment>
<sequence>MDLTERRLSRRTFGRSALALGAAGALDALGGGPALAATAAARPAAVPGGSDWLAALPDAASLARLTIPGTHDTCSLYGGPITQTQTLSVPDQLAAGIRFFDIRCRAINGAFAIHHSAFFQNIFFGDVLNFCQAFLAQHPGETVLMRVKQEYSTVSDSDFAAIFADYQSRWPGLFWAQGRIPALGEVRGRVVVLADSSGLPGIGWGGPLTDIEDDYDIGTIFEIGSRKWPEVSAHLDAARAATDPQRLFLTFTSSSGWGLWPQQAAGAMAPRLSGYLAGLNHAARPVLGTVPMDFVTAGSPAALYALNFGG</sequence>
<evidence type="ECO:0000256" key="6">
    <source>
        <dbReference type="SAM" id="SignalP"/>
    </source>
</evidence>
<dbReference type="Proteomes" id="UP001500037">
    <property type="component" value="Unassembled WGS sequence"/>
</dbReference>
<evidence type="ECO:0000313" key="8">
    <source>
        <dbReference type="EMBL" id="GAA1245735.1"/>
    </source>
</evidence>
<gene>
    <name evidence="8" type="primary">plcA</name>
    <name evidence="8" type="ORF">GCM10009665_40720</name>
</gene>
<reference evidence="9" key="1">
    <citation type="journal article" date="2019" name="Int. J. Syst. Evol. Microbiol.">
        <title>The Global Catalogue of Microorganisms (GCM) 10K type strain sequencing project: providing services to taxonomists for standard genome sequencing and annotation.</title>
        <authorList>
            <consortium name="The Broad Institute Genomics Platform"/>
            <consortium name="The Broad Institute Genome Sequencing Center for Infectious Disease"/>
            <person name="Wu L."/>
            <person name="Ma J."/>
        </authorList>
    </citation>
    <scope>NUCLEOTIDE SEQUENCE [LARGE SCALE GENOMIC DNA]</scope>
    <source>
        <strain evidence="9">JCM 13004</strain>
    </source>
</reference>
<keyword evidence="6" id="KW-0732">Signal</keyword>